<dbReference type="AlphaFoldDB" id="A0A2M8W6P9"/>
<name>A0A2M8W6P9_9MICO</name>
<evidence type="ECO:0000313" key="1">
    <source>
        <dbReference type="EMBL" id="PJI86574.1"/>
    </source>
</evidence>
<evidence type="ECO:0008006" key="3">
    <source>
        <dbReference type="Google" id="ProtNLM"/>
    </source>
</evidence>
<protein>
    <recommendedName>
        <fullName evidence="3">Replication initiation protein</fullName>
    </recommendedName>
</protein>
<proteinExistence type="predicted"/>
<dbReference type="OrthoDB" id="3203793at2"/>
<dbReference type="InterPro" id="IPR046828">
    <property type="entry name" value="RepSA"/>
</dbReference>
<dbReference type="RefSeq" id="WP_100350618.1">
    <property type="nucleotide sequence ID" value="NZ_PGTZ01000010.1"/>
</dbReference>
<dbReference type="Proteomes" id="UP000231586">
    <property type="component" value="Unassembled WGS sequence"/>
</dbReference>
<sequence length="506" mass="55054">MTTTATGRFPGYGEHAPLDLTDLPAAASRAVVSRLLDGTFDAFSDAAARVGNCAHPIRLVGSSTTVDAATGEIRSSFSSTDAPLGVLLRPCGNRRADVCPACSRVYARDTFEVIRTGVLGGKTVPDTVSRSPLVFATLTAPSFGHVHGLRDKGAGRCRPGQRGVCEHGRPRSCHTIHPAGDPQLSAPLCWDCYDWTTAVVWQFHAPELWRRFTIALRRRLADRLDVPESRLKHHASVQFAKVAEFQARGLVHFHALIRVDGPDGPGSTAPVDGIDLADLVRQAAPAVECTAPPVDRDDVTRVLRFGAQLDVRTVRTGLASVDDSQALHPDQVAAYLAKYATKSTSTDPSSPSPHLARLDRECRYLAARAATACRPDGVEPDEYTDGCACGHCIDGPYRLLAKWAHMLGFRGHFATKSRRYSVTLGKLRRARARFQRLREDADRDGRTLDTADLETRLLADDDETTLVIGSWTYQGSGWLNPGDKTLADAAAARAREYAQWRATQRA</sequence>
<dbReference type="Pfam" id="PF20199">
    <property type="entry name" value="RepSA"/>
    <property type="match status" value="1"/>
</dbReference>
<organism evidence="1 2">
    <name type="scientific">Luteimicrobium subarcticum</name>
    <dbReference type="NCBI Taxonomy" id="620910"/>
    <lineage>
        <taxon>Bacteria</taxon>
        <taxon>Bacillati</taxon>
        <taxon>Actinomycetota</taxon>
        <taxon>Actinomycetes</taxon>
        <taxon>Micrococcales</taxon>
        <taxon>Luteimicrobium</taxon>
    </lineage>
</organism>
<dbReference type="EMBL" id="PGTZ01000010">
    <property type="protein sequence ID" value="PJI86574.1"/>
    <property type="molecule type" value="Genomic_DNA"/>
</dbReference>
<keyword evidence="2" id="KW-1185">Reference proteome</keyword>
<accession>A0A2M8W6P9</accession>
<reference evidence="1 2" key="1">
    <citation type="submission" date="2017-11" db="EMBL/GenBank/DDBJ databases">
        <title>Genomic Encyclopedia of Archaeal and Bacterial Type Strains, Phase II (KMG-II): From Individual Species to Whole Genera.</title>
        <authorList>
            <person name="Goeker M."/>
        </authorList>
    </citation>
    <scope>NUCLEOTIDE SEQUENCE [LARGE SCALE GENOMIC DNA]</scope>
    <source>
        <strain evidence="1 2">DSM 22413</strain>
    </source>
</reference>
<evidence type="ECO:0000313" key="2">
    <source>
        <dbReference type="Proteomes" id="UP000231586"/>
    </source>
</evidence>
<comment type="caution">
    <text evidence="1">The sequence shown here is derived from an EMBL/GenBank/DDBJ whole genome shotgun (WGS) entry which is preliminary data.</text>
</comment>
<gene>
    <name evidence="1" type="ORF">CLV34_2492</name>
</gene>